<accession>A0A4Q2S669</accession>
<protein>
    <recommendedName>
        <fullName evidence="5">Lipoprotein</fullName>
    </recommendedName>
</protein>
<feature type="compositionally biased region" description="Gly residues" evidence="1">
    <location>
        <begin position="81"/>
        <end position="98"/>
    </location>
</feature>
<evidence type="ECO:0000256" key="1">
    <source>
        <dbReference type="SAM" id="MobiDB-lite"/>
    </source>
</evidence>
<evidence type="ECO:0000256" key="2">
    <source>
        <dbReference type="SAM" id="Phobius"/>
    </source>
</evidence>
<dbReference type="RefSeq" id="WP_129456845.1">
    <property type="nucleotide sequence ID" value="NZ_JACXYX010000023.1"/>
</dbReference>
<reference evidence="3 4" key="1">
    <citation type="submission" date="2019-01" db="EMBL/GenBank/DDBJ databases">
        <title>Novel species of Nocardioides.</title>
        <authorList>
            <person name="Liu Q."/>
            <person name="Xin Y.-H."/>
        </authorList>
    </citation>
    <scope>NUCLEOTIDE SEQUENCE [LARGE SCALE GENOMIC DNA]</scope>
    <source>
        <strain evidence="3 4">CGMCC 4.6875</strain>
    </source>
</reference>
<keyword evidence="2" id="KW-0812">Transmembrane</keyword>
<keyword evidence="2" id="KW-0472">Membrane</keyword>
<dbReference type="Proteomes" id="UP000293291">
    <property type="component" value="Unassembled WGS sequence"/>
</dbReference>
<name>A0A4Q2S669_9ACTN</name>
<proteinExistence type="predicted"/>
<feature type="region of interest" description="Disordered" evidence="1">
    <location>
        <begin position="70"/>
        <end position="98"/>
    </location>
</feature>
<dbReference type="AlphaFoldDB" id="A0A4Q2S669"/>
<evidence type="ECO:0000313" key="4">
    <source>
        <dbReference type="Proteomes" id="UP000293291"/>
    </source>
</evidence>
<evidence type="ECO:0000313" key="3">
    <source>
        <dbReference type="EMBL" id="RYB97699.1"/>
    </source>
</evidence>
<sequence>MSDRRTTRARRQRRPWSIFGAVSAAVLGACVVATVRSSGAADAGVVLLGGLIVTGIAAALVSSVVSPPPDGAGTGRAMTGGFEGGSVGDLSGGGGGDC</sequence>
<organism evidence="3 4">
    <name type="scientific">Nocardioides ganghwensis</name>
    <dbReference type="NCBI Taxonomy" id="252230"/>
    <lineage>
        <taxon>Bacteria</taxon>
        <taxon>Bacillati</taxon>
        <taxon>Actinomycetota</taxon>
        <taxon>Actinomycetes</taxon>
        <taxon>Propionibacteriales</taxon>
        <taxon>Nocardioidaceae</taxon>
        <taxon>Nocardioides</taxon>
    </lineage>
</organism>
<comment type="caution">
    <text evidence="3">The sequence shown here is derived from an EMBL/GenBank/DDBJ whole genome shotgun (WGS) entry which is preliminary data.</text>
</comment>
<dbReference type="PROSITE" id="PS51257">
    <property type="entry name" value="PROKAR_LIPOPROTEIN"/>
    <property type="match status" value="1"/>
</dbReference>
<keyword evidence="4" id="KW-1185">Reference proteome</keyword>
<dbReference type="EMBL" id="SDWU01000027">
    <property type="protein sequence ID" value="RYB97699.1"/>
    <property type="molecule type" value="Genomic_DNA"/>
</dbReference>
<feature type="transmembrane region" description="Helical" evidence="2">
    <location>
        <begin position="43"/>
        <end position="66"/>
    </location>
</feature>
<gene>
    <name evidence="3" type="ORF">EUA07_19460</name>
</gene>
<evidence type="ECO:0008006" key="5">
    <source>
        <dbReference type="Google" id="ProtNLM"/>
    </source>
</evidence>
<keyword evidence="2" id="KW-1133">Transmembrane helix</keyword>